<accession>A0A7J8HJR7</accession>
<organism evidence="1 2">
    <name type="scientific">Molossus molossus</name>
    <name type="common">Pallas' mastiff bat</name>
    <name type="synonym">Vespertilio molossus</name>
    <dbReference type="NCBI Taxonomy" id="27622"/>
    <lineage>
        <taxon>Eukaryota</taxon>
        <taxon>Metazoa</taxon>
        <taxon>Chordata</taxon>
        <taxon>Craniata</taxon>
        <taxon>Vertebrata</taxon>
        <taxon>Euteleostomi</taxon>
        <taxon>Mammalia</taxon>
        <taxon>Eutheria</taxon>
        <taxon>Laurasiatheria</taxon>
        <taxon>Chiroptera</taxon>
        <taxon>Yangochiroptera</taxon>
        <taxon>Molossidae</taxon>
        <taxon>Molossus</taxon>
    </lineage>
</organism>
<dbReference type="AlphaFoldDB" id="A0A7J8HJR7"/>
<dbReference type="Proteomes" id="UP000550707">
    <property type="component" value="Unassembled WGS sequence"/>
</dbReference>
<protein>
    <submittedName>
        <fullName evidence="1">Ras and Rab interactor 2</fullName>
    </submittedName>
</protein>
<reference evidence="1 2" key="1">
    <citation type="journal article" date="2020" name="Nature">
        <title>Six reference-quality genomes reveal evolution of bat adaptations.</title>
        <authorList>
            <person name="Jebb D."/>
            <person name="Huang Z."/>
            <person name="Pippel M."/>
            <person name="Hughes G.M."/>
            <person name="Lavrichenko K."/>
            <person name="Devanna P."/>
            <person name="Winkler S."/>
            <person name="Jermiin L.S."/>
            <person name="Skirmuntt E.C."/>
            <person name="Katzourakis A."/>
            <person name="Burkitt-Gray L."/>
            <person name="Ray D.A."/>
            <person name="Sullivan K.A.M."/>
            <person name="Roscito J.G."/>
            <person name="Kirilenko B.M."/>
            <person name="Davalos L.M."/>
            <person name="Corthals A.P."/>
            <person name="Power M.L."/>
            <person name="Jones G."/>
            <person name="Ransome R.D."/>
            <person name="Dechmann D.K.N."/>
            <person name="Locatelli A.G."/>
            <person name="Puechmaille S.J."/>
            <person name="Fedrigo O."/>
            <person name="Jarvis E.D."/>
            <person name="Hiller M."/>
            <person name="Vernes S.C."/>
            <person name="Myers E.W."/>
            <person name="Teeling E.C."/>
        </authorList>
    </citation>
    <scope>NUCLEOTIDE SEQUENCE [LARGE SCALE GENOMIC DNA]</scope>
    <source>
        <strain evidence="1">MMolMol1</strain>
        <tissue evidence="1">Muscle</tissue>
    </source>
</reference>
<comment type="caution">
    <text evidence="1">The sequence shown here is derived from an EMBL/GenBank/DDBJ whole genome shotgun (WGS) entry which is preliminary data.</text>
</comment>
<gene>
    <name evidence="1" type="ORF">HJG59_015619</name>
</gene>
<evidence type="ECO:0000313" key="2">
    <source>
        <dbReference type="Proteomes" id="UP000550707"/>
    </source>
</evidence>
<sequence length="20" mass="2340">MEKPESRPCWSFPYLLCPGV</sequence>
<keyword evidence="2" id="KW-1185">Reference proteome</keyword>
<name>A0A7J8HJR7_MOLMO</name>
<evidence type="ECO:0000313" key="1">
    <source>
        <dbReference type="EMBL" id="KAF6472310.1"/>
    </source>
</evidence>
<proteinExistence type="predicted"/>
<dbReference type="EMBL" id="JACASF010000006">
    <property type="protein sequence ID" value="KAF6472310.1"/>
    <property type="molecule type" value="Genomic_DNA"/>
</dbReference>